<dbReference type="EMBL" id="SOYY01000015">
    <property type="protein sequence ID" value="KAA0711612.1"/>
    <property type="molecule type" value="Genomic_DNA"/>
</dbReference>
<dbReference type="PANTHER" id="PTHR14186">
    <property type="entry name" value="INSULIN-LIKE GROWTH FACTOR BINDING PROTEIN-RELATED"/>
    <property type="match status" value="1"/>
</dbReference>
<gene>
    <name evidence="7" type="ORF">E1301_Tti023207</name>
</gene>
<keyword evidence="4" id="KW-1015">Disulfide bond</keyword>
<comment type="subcellular location">
    <subcellularLocation>
        <location evidence="1">Secreted</location>
    </subcellularLocation>
</comment>
<reference evidence="7 8" key="1">
    <citation type="journal article" date="2019" name="Mol. Ecol. Resour.">
        <title>Chromosome-level genome assembly of Triplophysa tibetana, a fish adapted to the harsh high-altitude environment of the Tibetan Plateau.</title>
        <authorList>
            <person name="Yang X."/>
            <person name="Liu H."/>
            <person name="Ma Z."/>
            <person name="Zou Y."/>
            <person name="Zou M."/>
            <person name="Mao Y."/>
            <person name="Li X."/>
            <person name="Wang H."/>
            <person name="Chen T."/>
            <person name="Wang W."/>
            <person name="Yang R."/>
        </authorList>
    </citation>
    <scope>NUCLEOTIDE SEQUENCE [LARGE SCALE GENOMIC DNA]</scope>
    <source>
        <strain evidence="7">TTIB1903HZAU</strain>
        <tissue evidence="7">Muscle</tissue>
    </source>
</reference>
<evidence type="ECO:0000313" key="8">
    <source>
        <dbReference type="Proteomes" id="UP000324632"/>
    </source>
</evidence>
<dbReference type="Proteomes" id="UP000324632">
    <property type="component" value="Chromosome 15"/>
</dbReference>
<dbReference type="PROSITE" id="PS51323">
    <property type="entry name" value="IGFBP_N_2"/>
    <property type="match status" value="1"/>
</dbReference>
<dbReference type="SUPFAM" id="SSF57184">
    <property type="entry name" value="Growth factor receptor domain"/>
    <property type="match status" value="1"/>
</dbReference>
<dbReference type="Gene3D" id="4.10.40.20">
    <property type="match status" value="1"/>
</dbReference>
<comment type="caution">
    <text evidence="7">The sequence shown here is derived from an EMBL/GenBank/DDBJ whole genome shotgun (WGS) entry which is preliminary data.</text>
</comment>
<accession>A0A5A9NNM3</accession>
<dbReference type="AlphaFoldDB" id="A0A5A9NNM3"/>
<feature type="domain" description="IGFBP N-terminal" evidence="6">
    <location>
        <begin position="25"/>
        <end position="106"/>
    </location>
</feature>
<dbReference type="SMART" id="SM00121">
    <property type="entry name" value="IB"/>
    <property type="match status" value="1"/>
</dbReference>
<feature type="chain" id="PRO_5022976588" description="IGFBP N-terminal domain-containing protein" evidence="5">
    <location>
        <begin position="27"/>
        <end position="227"/>
    </location>
</feature>
<evidence type="ECO:0000256" key="4">
    <source>
        <dbReference type="ARBA" id="ARBA00023157"/>
    </source>
</evidence>
<dbReference type="InterPro" id="IPR011390">
    <property type="entry name" value="IGFBP_rP_mac25"/>
</dbReference>
<evidence type="ECO:0000313" key="7">
    <source>
        <dbReference type="EMBL" id="KAA0711612.1"/>
    </source>
</evidence>
<dbReference type="GO" id="GO:0005576">
    <property type="term" value="C:extracellular region"/>
    <property type="evidence" value="ECO:0007669"/>
    <property type="project" value="UniProtKB-SubCell"/>
</dbReference>
<dbReference type="GO" id="GO:0001558">
    <property type="term" value="P:regulation of cell growth"/>
    <property type="evidence" value="ECO:0007669"/>
    <property type="project" value="InterPro"/>
</dbReference>
<sequence length="227" mass="23904">MCAGVCNKRSLWVLGLLGFCVRAIAALECAPCALRSCPPVSPLGCDSGRVLSRDPCGCCEQCSRLELELCGGADWGLGYCGSGLTCAALNGTGPVRVPDAGVCKVAPDGTDADGEDARCPLLSGCDREDGECVCDSTHSCIRTFSYPNRDACVHAGRTGSRRHERRHKEKFVGPVNGACVFSGCNLSAHGCVCSSHSCDDHFMYNNRSQCQRAAGTATHPSVHLPDM</sequence>
<protein>
    <recommendedName>
        <fullName evidence="6">IGFBP N-terminal domain-containing protein</fullName>
    </recommendedName>
</protein>
<evidence type="ECO:0000256" key="3">
    <source>
        <dbReference type="ARBA" id="ARBA00022729"/>
    </source>
</evidence>
<evidence type="ECO:0000259" key="6">
    <source>
        <dbReference type="PROSITE" id="PS51323"/>
    </source>
</evidence>
<dbReference type="Pfam" id="PF00219">
    <property type="entry name" value="IGFBP"/>
    <property type="match status" value="1"/>
</dbReference>
<name>A0A5A9NNM3_9TELE</name>
<evidence type="ECO:0000256" key="1">
    <source>
        <dbReference type="ARBA" id="ARBA00004613"/>
    </source>
</evidence>
<keyword evidence="2" id="KW-0964">Secreted</keyword>
<keyword evidence="3 5" id="KW-0732">Signal</keyword>
<dbReference type="GO" id="GO:0009966">
    <property type="term" value="P:regulation of signal transduction"/>
    <property type="evidence" value="ECO:0007669"/>
    <property type="project" value="TreeGrafter"/>
</dbReference>
<feature type="signal peptide" evidence="5">
    <location>
        <begin position="1"/>
        <end position="26"/>
    </location>
</feature>
<proteinExistence type="predicted"/>
<dbReference type="InterPro" id="IPR009030">
    <property type="entry name" value="Growth_fac_rcpt_cys_sf"/>
</dbReference>
<keyword evidence="8" id="KW-1185">Reference proteome</keyword>
<dbReference type="InterPro" id="IPR000867">
    <property type="entry name" value="IGFBP-like"/>
</dbReference>
<dbReference type="PANTHER" id="PTHR14186:SF19">
    <property type="entry name" value="INSULIN-LIKE GROWTH FACTOR-BINDING PROTEIN 7"/>
    <property type="match status" value="1"/>
</dbReference>
<organism evidence="7 8">
    <name type="scientific">Triplophysa tibetana</name>
    <dbReference type="NCBI Taxonomy" id="1572043"/>
    <lineage>
        <taxon>Eukaryota</taxon>
        <taxon>Metazoa</taxon>
        <taxon>Chordata</taxon>
        <taxon>Craniata</taxon>
        <taxon>Vertebrata</taxon>
        <taxon>Euteleostomi</taxon>
        <taxon>Actinopterygii</taxon>
        <taxon>Neopterygii</taxon>
        <taxon>Teleostei</taxon>
        <taxon>Ostariophysi</taxon>
        <taxon>Cypriniformes</taxon>
        <taxon>Nemacheilidae</taxon>
        <taxon>Triplophysa</taxon>
    </lineage>
</organism>
<dbReference type="GO" id="GO:0005520">
    <property type="term" value="F:insulin-like growth factor binding"/>
    <property type="evidence" value="ECO:0007669"/>
    <property type="project" value="InterPro"/>
</dbReference>
<evidence type="ECO:0000256" key="5">
    <source>
        <dbReference type="SAM" id="SignalP"/>
    </source>
</evidence>
<evidence type="ECO:0000256" key="2">
    <source>
        <dbReference type="ARBA" id="ARBA00022525"/>
    </source>
</evidence>